<evidence type="ECO:0000256" key="4">
    <source>
        <dbReference type="ARBA" id="ARBA00007762"/>
    </source>
</evidence>
<reference evidence="14" key="1">
    <citation type="submission" date="2016-06" db="UniProtKB">
        <authorList>
            <consortium name="WormBaseParasite"/>
        </authorList>
    </citation>
    <scope>IDENTIFICATION</scope>
</reference>
<name>A0A183DU95_9BILA</name>
<dbReference type="AlphaFoldDB" id="A0A183DU95"/>
<keyword evidence="9" id="KW-0521">NADP</keyword>
<keyword evidence="8" id="KW-0274">FAD</keyword>
<dbReference type="EMBL" id="UYRT01079191">
    <property type="protein sequence ID" value="VDN20202.1"/>
    <property type="molecule type" value="Genomic_DNA"/>
</dbReference>
<dbReference type="GO" id="GO:0071949">
    <property type="term" value="F:FAD binding"/>
    <property type="evidence" value="ECO:0007669"/>
    <property type="project" value="TreeGrafter"/>
</dbReference>
<evidence type="ECO:0000256" key="5">
    <source>
        <dbReference type="ARBA" id="ARBA00022490"/>
    </source>
</evidence>
<keyword evidence="6" id="KW-0285">Flavoprotein</keyword>
<evidence type="ECO:0000256" key="1">
    <source>
        <dbReference type="ARBA" id="ARBA00001917"/>
    </source>
</evidence>
<dbReference type="PANTHER" id="PTHR31457:SF2">
    <property type="entry name" value="CYANOCOBALAMIN REDUCTASE _ ALKYLCOBALAMIN DEALKYLASE"/>
    <property type="match status" value="1"/>
</dbReference>
<sequence>MGLALHAKYGGHFSFRGVIIFPDTHLPPDFKEAKAEKTLKSEEEIANAVELINVHWRDNRYRDCGNPIARYSDLQLEYFNTLPRHRWKLLAKWFQD</sequence>
<comment type="cofactor">
    <cofactor evidence="2">
        <name>FAD</name>
        <dbReference type="ChEBI" id="CHEBI:57692"/>
    </cofactor>
</comment>
<reference evidence="12 13" key="2">
    <citation type="submission" date="2018-11" db="EMBL/GenBank/DDBJ databases">
        <authorList>
            <consortium name="Pathogen Informatics"/>
        </authorList>
    </citation>
    <scope>NUCLEOTIDE SEQUENCE [LARGE SCALE GENOMIC DNA]</scope>
</reference>
<keyword evidence="13" id="KW-1185">Reference proteome</keyword>
<dbReference type="GO" id="GO:0005737">
    <property type="term" value="C:cytoplasm"/>
    <property type="evidence" value="ECO:0007669"/>
    <property type="project" value="UniProtKB-SubCell"/>
</dbReference>
<evidence type="ECO:0000256" key="10">
    <source>
        <dbReference type="ARBA" id="ARBA00023002"/>
    </source>
</evidence>
<comment type="cofactor">
    <cofactor evidence="1">
        <name>FMN</name>
        <dbReference type="ChEBI" id="CHEBI:58210"/>
    </cofactor>
</comment>
<gene>
    <name evidence="12" type="ORF">GPUH_LOCUS12286</name>
</gene>
<dbReference type="InterPro" id="IPR032037">
    <property type="entry name" value="MMACHC"/>
</dbReference>
<accession>A0A183DU95</accession>
<evidence type="ECO:0000256" key="2">
    <source>
        <dbReference type="ARBA" id="ARBA00001974"/>
    </source>
</evidence>
<keyword evidence="7" id="KW-0288">FMN</keyword>
<dbReference type="GO" id="GO:0033787">
    <property type="term" value="F:cyanocobalamin reductase (cyanide-eliminating) (NADP+) activity"/>
    <property type="evidence" value="ECO:0007669"/>
    <property type="project" value="TreeGrafter"/>
</dbReference>
<comment type="subcellular location">
    <subcellularLocation>
        <location evidence="3">Cytoplasm</location>
    </subcellularLocation>
</comment>
<evidence type="ECO:0000313" key="14">
    <source>
        <dbReference type="WBParaSite" id="GPUH_0001230001-mRNA-1"/>
    </source>
</evidence>
<evidence type="ECO:0000313" key="12">
    <source>
        <dbReference type="EMBL" id="VDN20202.1"/>
    </source>
</evidence>
<dbReference type="OrthoDB" id="409189at2759"/>
<dbReference type="GO" id="GO:0009235">
    <property type="term" value="P:cobalamin metabolic process"/>
    <property type="evidence" value="ECO:0007669"/>
    <property type="project" value="TreeGrafter"/>
</dbReference>
<evidence type="ECO:0000256" key="11">
    <source>
        <dbReference type="ARBA" id="ARBA00031313"/>
    </source>
</evidence>
<evidence type="ECO:0000313" key="13">
    <source>
        <dbReference type="Proteomes" id="UP000271098"/>
    </source>
</evidence>
<dbReference type="PANTHER" id="PTHR31457">
    <property type="entry name" value="METHYLMALONIC ACIDURIA AND HOMOCYSTINURIA TYPE C PROTEIN"/>
    <property type="match status" value="1"/>
</dbReference>
<proteinExistence type="inferred from homology"/>
<dbReference type="Pfam" id="PF16690">
    <property type="entry name" value="MMACHC"/>
    <property type="match status" value="1"/>
</dbReference>
<dbReference type="GO" id="GO:0032451">
    <property type="term" value="F:demethylase activity"/>
    <property type="evidence" value="ECO:0007669"/>
    <property type="project" value="TreeGrafter"/>
</dbReference>
<organism evidence="14">
    <name type="scientific">Gongylonema pulchrum</name>
    <dbReference type="NCBI Taxonomy" id="637853"/>
    <lineage>
        <taxon>Eukaryota</taxon>
        <taxon>Metazoa</taxon>
        <taxon>Ecdysozoa</taxon>
        <taxon>Nematoda</taxon>
        <taxon>Chromadorea</taxon>
        <taxon>Rhabditida</taxon>
        <taxon>Spirurina</taxon>
        <taxon>Spiruromorpha</taxon>
        <taxon>Spiruroidea</taxon>
        <taxon>Gongylonematidae</taxon>
        <taxon>Gongylonema</taxon>
    </lineage>
</organism>
<keyword evidence="5" id="KW-0963">Cytoplasm</keyword>
<protein>
    <recommendedName>
        <fullName evidence="11">Cyanocobalamin reductase (cyanide-eliminating)</fullName>
    </recommendedName>
</protein>
<evidence type="ECO:0000256" key="9">
    <source>
        <dbReference type="ARBA" id="ARBA00022857"/>
    </source>
</evidence>
<evidence type="ECO:0000256" key="7">
    <source>
        <dbReference type="ARBA" id="ARBA00022643"/>
    </source>
</evidence>
<comment type="similarity">
    <text evidence="4">Belongs to the MMACHC family.</text>
</comment>
<evidence type="ECO:0000256" key="8">
    <source>
        <dbReference type="ARBA" id="ARBA00022827"/>
    </source>
</evidence>
<dbReference type="Proteomes" id="UP000271098">
    <property type="component" value="Unassembled WGS sequence"/>
</dbReference>
<evidence type="ECO:0000256" key="6">
    <source>
        <dbReference type="ARBA" id="ARBA00022630"/>
    </source>
</evidence>
<dbReference type="WBParaSite" id="GPUH_0001230001-mRNA-1">
    <property type="protein sequence ID" value="GPUH_0001230001-mRNA-1"/>
    <property type="gene ID" value="GPUH_0001230001"/>
</dbReference>
<keyword evidence="10" id="KW-0560">Oxidoreductase</keyword>
<evidence type="ECO:0000256" key="3">
    <source>
        <dbReference type="ARBA" id="ARBA00004496"/>
    </source>
</evidence>